<reference evidence="3 4" key="1">
    <citation type="submission" date="2020-03" db="EMBL/GenBank/DDBJ databases">
        <title>Comparative genomics of Weissella paramesenteroides.</title>
        <authorList>
            <person name="Kant R."/>
            <person name="Takala T."/>
            <person name="Saris P."/>
        </authorList>
    </citation>
    <scope>NUCLEOTIDE SEQUENCE [LARGE SCALE GENOMIC DNA]</scope>
    <source>
        <strain evidence="3 4">SJ27-4</strain>
    </source>
</reference>
<dbReference type="InterPro" id="IPR018306">
    <property type="entry name" value="Phage_T5_Orf172_DNA-bd"/>
</dbReference>
<evidence type="ECO:0000259" key="2">
    <source>
        <dbReference type="SMART" id="SM00974"/>
    </source>
</evidence>
<dbReference type="Proteomes" id="UP001215461">
    <property type="component" value="Unassembled WGS sequence"/>
</dbReference>
<dbReference type="AlphaFoldDB" id="A0ABD4XMB1"/>
<proteinExistence type="predicted"/>
<feature type="domain" description="Bacteriophage T5 Orf172 DNA-binding" evidence="2">
    <location>
        <begin position="280"/>
        <end position="363"/>
    </location>
</feature>
<feature type="coiled-coil region" evidence="1">
    <location>
        <begin position="11"/>
        <end position="83"/>
    </location>
</feature>
<keyword evidence="1" id="KW-0175">Coiled coil</keyword>
<dbReference type="EMBL" id="JAANXN010000016">
    <property type="protein sequence ID" value="MDF8371928.1"/>
    <property type="molecule type" value="Genomic_DNA"/>
</dbReference>
<protein>
    <submittedName>
        <fullName evidence="3">DUF4041 domain-containing protein</fullName>
    </submittedName>
</protein>
<evidence type="ECO:0000256" key="1">
    <source>
        <dbReference type="SAM" id="Coils"/>
    </source>
</evidence>
<evidence type="ECO:0000313" key="3">
    <source>
        <dbReference type="EMBL" id="MDF8371928.1"/>
    </source>
</evidence>
<organism evidence="3 4">
    <name type="scientific">Weissella paramesenteroides</name>
    <name type="common">Leuconostoc paramesenteroides</name>
    <dbReference type="NCBI Taxonomy" id="1249"/>
    <lineage>
        <taxon>Bacteria</taxon>
        <taxon>Bacillati</taxon>
        <taxon>Bacillota</taxon>
        <taxon>Bacilli</taxon>
        <taxon>Lactobacillales</taxon>
        <taxon>Lactobacillaceae</taxon>
        <taxon>Weissella</taxon>
    </lineage>
</organism>
<dbReference type="Pfam" id="PF13250">
    <property type="entry name" value="SNIPE"/>
    <property type="match status" value="1"/>
</dbReference>
<evidence type="ECO:0000313" key="4">
    <source>
        <dbReference type="Proteomes" id="UP001215461"/>
    </source>
</evidence>
<dbReference type="InterPro" id="IPR025280">
    <property type="entry name" value="SNIPE"/>
</dbReference>
<accession>A0ABD4XMB1</accession>
<sequence length="387" mass="45121">MGLFNFSKPKDERLEQKVHDLEQKIANKKNELEEIQQEINIANETIDLQEVGFFERRYSFSNSQEYSEKLKEIRDDEKQLVKDKKAVSVVFQMTMNNSQSKGRALQNQLTRAAIRGFNGEADALLTKITVSNVDKKASALKRAAVQLNKMYQRNGIELSDEYVNKKIDELYLAAEYEQMKQDEKDKLREVRQQERENKKLQAEIAEKRKQLKKERDHYSKIVDELSEKILKSPDDIDELKKQLAEYQSQLDEINQAEEDVDYREGHATAGYVYVISNIGSFGEDVYKIGVTRRLDPYERINELGSASVPFKFDVHAMVFSEDAFSLETALHNRFDKKKINKVNSRKEYFNVPLQDIKSAIMEFENVSPEFTDDAEAFEYRQSQKVTD</sequence>
<comment type="caution">
    <text evidence="3">The sequence shown here is derived from an EMBL/GenBank/DDBJ whole genome shotgun (WGS) entry which is preliminary data.</text>
</comment>
<dbReference type="Pfam" id="PF13455">
    <property type="entry name" value="MUG113"/>
    <property type="match status" value="1"/>
</dbReference>
<dbReference type="RefSeq" id="WP_277362550.1">
    <property type="nucleotide sequence ID" value="NZ_JAANXN010000016.1"/>
</dbReference>
<feature type="coiled-coil region" evidence="1">
    <location>
        <begin position="173"/>
        <end position="259"/>
    </location>
</feature>
<name>A0ABD4XMB1_WEIPA</name>
<dbReference type="SMART" id="SM00974">
    <property type="entry name" value="T5orf172"/>
    <property type="match status" value="1"/>
</dbReference>
<gene>
    <name evidence="3" type="ORF">G9403_09880</name>
</gene>